<protein>
    <submittedName>
        <fullName evidence="1">Uncharacterized protein</fullName>
    </submittedName>
</protein>
<evidence type="ECO:0000313" key="2">
    <source>
        <dbReference type="Proteomes" id="UP000091857"/>
    </source>
</evidence>
<proteinExistence type="predicted"/>
<organism evidence="1 2">
    <name type="scientific">Manihot esculenta</name>
    <name type="common">Cassava</name>
    <name type="synonym">Jatropha manihot</name>
    <dbReference type="NCBI Taxonomy" id="3983"/>
    <lineage>
        <taxon>Eukaryota</taxon>
        <taxon>Viridiplantae</taxon>
        <taxon>Streptophyta</taxon>
        <taxon>Embryophyta</taxon>
        <taxon>Tracheophyta</taxon>
        <taxon>Spermatophyta</taxon>
        <taxon>Magnoliopsida</taxon>
        <taxon>eudicotyledons</taxon>
        <taxon>Gunneridae</taxon>
        <taxon>Pentapetalae</taxon>
        <taxon>rosids</taxon>
        <taxon>fabids</taxon>
        <taxon>Malpighiales</taxon>
        <taxon>Euphorbiaceae</taxon>
        <taxon>Crotonoideae</taxon>
        <taxon>Manihoteae</taxon>
        <taxon>Manihot</taxon>
    </lineage>
</organism>
<name>A0ACB7HL67_MANES</name>
<evidence type="ECO:0000313" key="1">
    <source>
        <dbReference type="EMBL" id="KAG8651596.1"/>
    </source>
</evidence>
<gene>
    <name evidence="1" type="ORF">MANES_06G003100v8</name>
</gene>
<keyword evidence="2" id="KW-1185">Reference proteome</keyword>
<reference evidence="2" key="1">
    <citation type="journal article" date="2016" name="Nat. Biotechnol.">
        <title>Sequencing wild and cultivated cassava and related species reveals extensive interspecific hybridization and genetic diversity.</title>
        <authorList>
            <person name="Bredeson J.V."/>
            <person name="Lyons J.B."/>
            <person name="Prochnik S.E."/>
            <person name="Wu G.A."/>
            <person name="Ha C.M."/>
            <person name="Edsinger-Gonzales E."/>
            <person name="Grimwood J."/>
            <person name="Schmutz J."/>
            <person name="Rabbi I.Y."/>
            <person name="Egesi C."/>
            <person name="Nauluvula P."/>
            <person name="Lebot V."/>
            <person name="Ndunguru J."/>
            <person name="Mkamilo G."/>
            <person name="Bart R.S."/>
            <person name="Setter T.L."/>
            <person name="Gleadow R.M."/>
            <person name="Kulakow P."/>
            <person name="Ferguson M.E."/>
            <person name="Rounsley S."/>
            <person name="Rokhsar D.S."/>
        </authorList>
    </citation>
    <scope>NUCLEOTIDE SEQUENCE [LARGE SCALE GENOMIC DNA]</scope>
    <source>
        <strain evidence="2">cv. AM560-2</strain>
    </source>
</reference>
<sequence>MESKRSCTAAAAAATCSNEREDEEAEAEALKKRISSHPLYGLLVQTHMDCLKVVSIDEADHSHEVKQKIAAGKKTSSRSLIQPELDQFMETYCLALSKLKEAMEEPQQETVAFINSMHLQLRELTTTSRHQEEARVTHDRPNNN</sequence>
<comment type="caution">
    <text evidence="1">The sequence shown here is derived from an EMBL/GenBank/DDBJ whole genome shotgun (WGS) entry which is preliminary data.</text>
</comment>
<dbReference type="EMBL" id="CM004392">
    <property type="protein sequence ID" value="KAG8651596.1"/>
    <property type="molecule type" value="Genomic_DNA"/>
</dbReference>
<dbReference type="Proteomes" id="UP000091857">
    <property type="component" value="Chromosome 6"/>
</dbReference>
<accession>A0ACB7HL67</accession>